<comment type="caution">
    <text evidence="1">The sequence shown here is derived from an EMBL/GenBank/DDBJ whole genome shotgun (WGS) entry which is preliminary data.</text>
</comment>
<proteinExistence type="predicted"/>
<gene>
    <name evidence="1" type="ORF">H7965_19860</name>
</gene>
<evidence type="ECO:0000313" key="2">
    <source>
        <dbReference type="Proteomes" id="UP000600101"/>
    </source>
</evidence>
<protein>
    <submittedName>
        <fullName evidence="1">IS630 family transposase</fullName>
    </submittedName>
</protein>
<name>A0A9X0R158_9PROT</name>
<dbReference type="AlphaFoldDB" id="A0A9X0R158"/>
<dbReference type="EMBL" id="JACOMF010000031">
    <property type="protein sequence ID" value="MBC4017569.1"/>
    <property type="molecule type" value="Genomic_DNA"/>
</dbReference>
<sequence>ITRYIRDHNRAARPFVWTKPADTILSKLARLPAPSE</sequence>
<dbReference type="Proteomes" id="UP000600101">
    <property type="component" value="Unassembled WGS sequence"/>
</dbReference>
<feature type="non-terminal residue" evidence="1">
    <location>
        <position position="1"/>
    </location>
</feature>
<reference evidence="1" key="1">
    <citation type="submission" date="2020-08" db="EMBL/GenBank/DDBJ databases">
        <authorList>
            <person name="Hu Y."/>
            <person name="Nguyen S.V."/>
            <person name="Li F."/>
            <person name="Fanning S."/>
        </authorList>
    </citation>
    <scope>NUCLEOTIDE SEQUENCE</scope>
    <source>
        <strain evidence="1">SYSU D8009</strain>
    </source>
</reference>
<evidence type="ECO:0000313" key="1">
    <source>
        <dbReference type="EMBL" id="MBC4017569.1"/>
    </source>
</evidence>
<keyword evidence="2" id="KW-1185">Reference proteome</keyword>
<accession>A0A9X0R158</accession>
<organism evidence="1 2">
    <name type="scientific">Siccirubricoccus deserti</name>
    <dbReference type="NCBI Taxonomy" id="2013562"/>
    <lineage>
        <taxon>Bacteria</taxon>
        <taxon>Pseudomonadati</taxon>
        <taxon>Pseudomonadota</taxon>
        <taxon>Alphaproteobacteria</taxon>
        <taxon>Acetobacterales</taxon>
        <taxon>Roseomonadaceae</taxon>
        <taxon>Siccirubricoccus</taxon>
    </lineage>
</organism>